<keyword evidence="1" id="KW-0808">Transferase</keyword>
<reference evidence="6 7" key="1">
    <citation type="submission" date="2017-10" db="EMBL/GenBank/DDBJ databases">
        <title>Comparative genomics in systemic dimorphic fungi from Ajellomycetaceae.</title>
        <authorList>
            <person name="Munoz J.F."/>
            <person name="Mcewen J.G."/>
            <person name="Clay O.K."/>
            <person name="Cuomo C.A."/>
        </authorList>
    </citation>
    <scope>NUCLEOTIDE SEQUENCE [LARGE SCALE GENOMIC DNA]</scope>
    <source>
        <strain evidence="6 7">UAMH7299</strain>
    </source>
</reference>
<gene>
    <name evidence="6" type="ORF">AJ80_06737</name>
</gene>
<name>A0A2B7XV19_POLH7</name>
<keyword evidence="7" id="KW-1185">Reference proteome</keyword>
<dbReference type="Gene3D" id="1.10.510.10">
    <property type="entry name" value="Transferase(Phosphotransferase) domain 1"/>
    <property type="match status" value="1"/>
</dbReference>
<comment type="caution">
    <text evidence="6">The sequence shown here is derived from an EMBL/GenBank/DDBJ whole genome shotgun (WGS) entry which is preliminary data.</text>
</comment>
<dbReference type="GO" id="GO:0005524">
    <property type="term" value="F:ATP binding"/>
    <property type="evidence" value="ECO:0007669"/>
    <property type="project" value="UniProtKB-KW"/>
</dbReference>
<dbReference type="SUPFAM" id="SSF56112">
    <property type="entry name" value="Protein kinase-like (PK-like)"/>
    <property type="match status" value="1"/>
</dbReference>
<keyword evidence="4" id="KW-0067">ATP-binding</keyword>
<dbReference type="InterPro" id="IPR008271">
    <property type="entry name" value="Ser/Thr_kinase_AS"/>
</dbReference>
<organism evidence="6 7">
    <name type="scientific">Polytolypa hystricis (strain UAMH7299)</name>
    <dbReference type="NCBI Taxonomy" id="1447883"/>
    <lineage>
        <taxon>Eukaryota</taxon>
        <taxon>Fungi</taxon>
        <taxon>Dikarya</taxon>
        <taxon>Ascomycota</taxon>
        <taxon>Pezizomycotina</taxon>
        <taxon>Eurotiomycetes</taxon>
        <taxon>Eurotiomycetidae</taxon>
        <taxon>Onygenales</taxon>
        <taxon>Onygenales incertae sedis</taxon>
        <taxon>Polytolypa</taxon>
    </lineage>
</organism>
<dbReference type="OrthoDB" id="4170704at2759"/>
<evidence type="ECO:0000256" key="2">
    <source>
        <dbReference type="ARBA" id="ARBA00022741"/>
    </source>
</evidence>
<dbReference type="Pfam" id="PF00069">
    <property type="entry name" value="Pkinase"/>
    <property type="match status" value="1"/>
</dbReference>
<accession>A0A2B7XV19</accession>
<evidence type="ECO:0000313" key="7">
    <source>
        <dbReference type="Proteomes" id="UP000224634"/>
    </source>
</evidence>
<dbReference type="Proteomes" id="UP000224634">
    <property type="component" value="Unassembled WGS sequence"/>
</dbReference>
<dbReference type="InterPro" id="IPR051681">
    <property type="entry name" value="Ser/Thr_Kinases-Pseudokinases"/>
</dbReference>
<dbReference type="PANTHER" id="PTHR44329">
    <property type="entry name" value="SERINE/THREONINE-PROTEIN KINASE TNNI3K-RELATED"/>
    <property type="match status" value="1"/>
</dbReference>
<keyword evidence="3 6" id="KW-0418">Kinase</keyword>
<proteinExistence type="predicted"/>
<dbReference type="AlphaFoldDB" id="A0A2B7XV19"/>
<keyword evidence="2" id="KW-0547">Nucleotide-binding</keyword>
<dbReference type="PROSITE" id="PS00108">
    <property type="entry name" value="PROTEIN_KINASE_ST"/>
    <property type="match status" value="1"/>
</dbReference>
<sequence>MLGFHREEGLYLEHIPGGSLHHYIEGHAMEEVSLNLKFRWATEAAEALQLLHFHRLIHCDMKPQNLLLGTDLHLKVIDFSGSTWEGNRSYASEPTRYHLPRDYSQTPSRRDDIFALGSTFYEIFTGSPPYGDIASDEVAQRYEAHMFPQDVNMLACGNIILGCWLSHFDSTQEEVYESLKLVEHSAVGAQEVKGSVVAPDGSWKDAQR</sequence>
<keyword evidence="6" id="KW-0723">Serine/threonine-protein kinase</keyword>
<evidence type="ECO:0000313" key="6">
    <source>
        <dbReference type="EMBL" id="PGH12327.1"/>
    </source>
</evidence>
<dbReference type="STRING" id="1447883.A0A2B7XV19"/>
<evidence type="ECO:0000256" key="1">
    <source>
        <dbReference type="ARBA" id="ARBA00022679"/>
    </source>
</evidence>
<dbReference type="PROSITE" id="PS50011">
    <property type="entry name" value="PROTEIN_KINASE_DOM"/>
    <property type="match status" value="1"/>
</dbReference>
<dbReference type="InterPro" id="IPR011009">
    <property type="entry name" value="Kinase-like_dom_sf"/>
</dbReference>
<dbReference type="InterPro" id="IPR000719">
    <property type="entry name" value="Prot_kinase_dom"/>
</dbReference>
<feature type="domain" description="Protein kinase" evidence="5">
    <location>
        <begin position="1"/>
        <end position="208"/>
    </location>
</feature>
<evidence type="ECO:0000256" key="4">
    <source>
        <dbReference type="ARBA" id="ARBA00022840"/>
    </source>
</evidence>
<protein>
    <submittedName>
        <fullName evidence="6">Serine/threonine protein kinase</fullName>
    </submittedName>
</protein>
<evidence type="ECO:0000259" key="5">
    <source>
        <dbReference type="PROSITE" id="PS50011"/>
    </source>
</evidence>
<dbReference type="SMART" id="SM00220">
    <property type="entry name" value="S_TKc"/>
    <property type="match status" value="1"/>
</dbReference>
<evidence type="ECO:0000256" key="3">
    <source>
        <dbReference type="ARBA" id="ARBA00022777"/>
    </source>
</evidence>
<dbReference type="EMBL" id="PDNA01000119">
    <property type="protein sequence ID" value="PGH12327.1"/>
    <property type="molecule type" value="Genomic_DNA"/>
</dbReference>
<dbReference type="PANTHER" id="PTHR44329:SF288">
    <property type="entry name" value="MITOGEN-ACTIVATED PROTEIN KINASE KINASE KINASE 20"/>
    <property type="match status" value="1"/>
</dbReference>
<dbReference type="GO" id="GO:0004674">
    <property type="term" value="F:protein serine/threonine kinase activity"/>
    <property type="evidence" value="ECO:0007669"/>
    <property type="project" value="UniProtKB-KW"/>
</dbReference>